<accession>A0A7X0HM34</accession>
<comment type="caution">
    <text evidence="2">The sequence shown here is derived from an EMBL/GenBank/DDBJ whole genome shotgun (WGS) entry which is preliminary data.</text>
</comment>
<dbReference type="EMBL" id="JACHEM010000043">
    <property type="protein sequence ID" value="MBB6440200.1"/>
    <property type="molecule type" value="Genomic_DNA"/>
</dbReference>
<name>A0A7X0HM34_9ACTN</name>
<protein>
    <submittedName>
        <fullName evidence="2">Uncharacterized protein</fullName>
    </submittedName>
</protein>
<evidence type="ECO:0000313" key="2">
    <source>
        <dbReference type="EMBL" id="MBB6440200.1"/>
    </source>
</evidence>
<evidence type="ECO:0000313" key="3">
    <source>
        <dbReference type="Proteomes" id="UP000540423"/>
    </source>
</evidence>
<feature type="compositionally biased region" description="Low complexity" evidence="1">
    <location>
        <begin position="24"/>
        <end position="39"/>
    </location>
</feature>
<feature type="region of interest" description="Disordered" evidence="1">
    <location>
        <begin position="24"/>
        <end position="54"/>
    </location>
</feature>
<gene>
    <name evidence="2" type="ORF">HNQ79_006713</name>
</gene>
<reference evidence="2 3" key="1">
    <citation type="submission" date="2020-08" db="EMBL/GenBank/DDBJ databases">
        <title>Genomic Encyclopedia of Type Strains, Phase IV (KMG-IV): sequencing the most valuable type-strain genomes for metagenomic binning, comparative biology and taxonomic classification.</title>
        <authorList>
            <person name="Goeker M."/>
        </authorList>
    </citation>
    <scope>NUCLEOTIDE SEQUENCE [LARGE SCALE GENOMIC DNA]</scope>
    <source>
        <strain evidence="2 3">DSM 40141</strain>
    </source>
</reference>
<keyword evidence="3" id="KW-1185">Reference proteome</keyword>
<dbReference type="Proteomes" id="UP000540423">
    <property type="component" value="Unassembled WGS sequence"/>
</dbReference>
<evidence type="ECO:0000256" key="1">
    <source>
        <dbReference type="SAM" id="MobiDB-lite"/>
    </source>
</evidence>
<sequence>MTGEITTLDGARFIVGVDHEGDVAGPTAATSSTAMATSGPPSPGVLLAGDDLGK</sequence>
<dbReference type="RefSeq" id="WP_376700012.1">
    <property type="nucleotide sequence ID" value="NZ_JACHEM010000043.1"/>
</dbReference>
<dbReference type="AlphaFoldDB" id="A0A7X0HM34"/>
<organism evidence="2 3">
    <name type="scientific">Streptomyces candidus</name>
    <dbReference type="NCBI Taxonomy" id="67283"/>
    <lineage>
        <taxon>Bacteria</taxon>
        <taxon>Bacillati</taxon>
        <taxon>Actinomycetota</taxon>
        <taxon>Actinomycetes</taxon>
        <taxon>Kitasatosporales</taxon>
        <taxon>Streptomycetaceae</taxon>
        <taxon>Streptomyces</taxon>
    </lineage>
</organism>
<proteinExistence type="predicted"/>